<dbReference type="OrthoDB" id="164491at2759"/>
<dbReference type="Proteomes" id="UP000688947">
    <property type="component" value="Unassembled WGS sequence"/>
</dbReference>
<gene>
    <name evidence="1" type="ORF">JG687_00000856</name>
</gene>
<accession>A0A8T1UZV3</accession>
<reference evidence="1" key="1">
    <citation type="submission" date="2021-01" db="EMBL/GenBank/DDBJ databases">
        <title>Phytophthora aleatoria, a newly-described species from Pinus radiata is distinct from Phytophthora cactorum isolates based on comparative genomics.</title>
        <authorList>
            <person name="Mcdougal R."/>
            <person name="Panda P."/>
            <person name="Williams N."/>
            <person name="Studholme D.J."/>
        </authorList>
    </citation>
    <scope>NUCLEOTIDE SEQUENCE</scope>
    <source>
        <strain evidence="1">NZFS 3830</strain>
    </source>
</reference>
<proteinExistence type="predicted"/>
<protein>
    <submittedName>
        <fullName evidence="1">Uncharacterized protein</fullName>
    </submittedName>
</protein>
<dbReference type="AlphaFoldDB" id="A0A8T1UZV3"/>
<comment type="caution">
    <text evidence="1">The sequence shown here is derived from an EMBL/GenBank/DDBJ whole genome shotgun (WGS) entry which is preliminary data.</text>
</comment>
<feature type="non-terminal residue" evidence="1">
    <location>
        <position position="82"/>
    </location>
</feature>
<name>A0A8T1UZV3_9STRA</name>
<dbReference type="VEuPathDB" id="FungiDB:PC110_g1788"/>
<evidence type="ECO:0000313" key="2">
    <source>
        <dbReference type="Proteomes" id="UP000688947"/>
    </source>
</evidence>
<organism evidence="1 2">
    <name type="scientific">Phytophthora cactorum</name>
    <dbReference type="NCBI Taxonomy" id="29920"/>
    <lineage>
        <taxon>Eukaryota</taxon>
        <taxon>Sar</taxon>
        <taxon>Stramenopiles</taxon>
        <taxon>Oomycota</taxon>
        <taxon>Peronosporomycetes</taxon>
        <taxon>Peronosporales</taxon>
        <taxon>Peronosporaceae</taxon>
        <taxon>Phytophthora</taxon>
    </lineage>
</organism>
<dbReference type="EMBL" id="JAENGZ010000018">
    <property type="protein sequence ID" value="KAG6973533.1"/>
    <property type="molecule type" value="Genomic_DNA"/>
</dbReference>
<evidence type="ECO:0000313" key="1">
    <source>
        <dbReference type="EMBL" id="KAG6973533.1"/>
    </source>
</evidence>
<sequence length="82" mass="9341">MPQYMVRPLPPTESDAYKVLFMLLMPRNLEILGNLCLTAQRSLAPAKSTTEMMAIPKLSHTTWQAFHHQYTPSQQSSYASDK</sequence>